<dbReference type="PANTHER" id="PTHR34817:SF1">
    <property type="entry name" value="NUCLEOTIDYLTRANSFERASE"/>
    <property type="match status" value="1"/>
</dbReference>
<keyword evidence="2" id="KW-1185">Reference proteome</keyword>
<sequence length="227" mass="26250">MNTILRGVVGSTAYGLATPESDIDYMGVYMEPQEYFLGLRLVQERDLTVHKTGEEEDVTYHEVAKFCRLALKSNPSILEFLWLPEYDVVTPPGKWLIESRHWFASAKLVKAAYLGYAEQQFKLLQRRGDFGSDMKHRTEKHARHLYRLLIQGFGLYRTGELDVRLTQDEVFQVRGFGQAVGEGNLDLAAKVMAEYEELFNTRKPHVRHEPLTDAVDNMLCNMRKLKY</sequence>
<proteinExistence type="predicted"/>
<dbReference type="KEGG" id="vg:55601524"/>
<dbReference type="Proteomes" id="UP000224898">
    <property type="component" value="Segment"/>
</dbReference>
<dbReference type="PANTHER" id="PTHR34817">
    <property type="entry name" value="NUCLEOTIDYLTRANSFERASE"/>
    <property type="match status" value="1"/>
</dbReference>
<evidence type="ECO:0000313" key="2">
    <source>
        <dbReference type="Proteomes" id="UP000224898"/>
    </source>
</evidence>
<reference evidence="1 2" key="1">
    <citation type="submission" date="2016-09" db="EMBL/GenBank/DDBJ databases">
        <title>Complete Genome Sequence of Streptomyces 5a phage BRock.</title>
        <authorList>
            <person name="Crossman A."/>
            <person name="Baron S."/>
            <person name="Jamdagni P."/>
            <person name="Khatri P."/>
            <person name="Sharma D."/>
            <person name="Pandey M."/>
            <person name="Goyal S."/>
            <person name="Kumar S."/>
            <person name="Phogat A."/>
            <person name="Chawla G."/>
            <person name="Pasricha M."/>
            <person name="Gupta K."/>
            <person name="Bazzad D."/>
            <person name="Aggarwal V."/>
            <person name="Poughat A."/>
            <person name="Singh K."/>
            <person name="Rana P."/>
            <person name="Gautam R."/>
            <person name="Sharma V."/>
            <person name="Tyagi D."/>
            <person name="Shahi A."/>
            <person name="Jangra N."/>
            <person name="Malik M."/>
            <person name="Sidhu P.K."/>
            <person name="Malik S."/>
            <person name="Ghalyan Y."/>
            <person name="Sharma S.S."/>
            <person name="Malik A."/>
            <person name="Chuttani R."/>
            <person name="Bamal N."/>
            <person name="Bhadula D."/>
            <person name="Batra A."/>
            <person name="Temple L."/>
            <person name="Nehra K."/>
        </authorList>
    </citation>
    <scope>NUCLEOTIDE SEQUENCE [LARGE SCALE GENOMIC DNA]</scope>
</reference>
<dbReference type="GeneID" id="55601524"/>
<keyword evidence="1" id="KW-0808">Transferase</keyword>
<name>A0A1J0GW18_9CAUD</name>
<dbReference type="EMBL" id="KX925554">
    <property type="protein sequence ID" value="APC46372.1"/>
    <property type="molecule type" value="Genomic_DNA"/>
</dbReference>
<dbReference type="GO" id="GO:0016740">
    <property type="term" value="F:transferase activity"/>
    <property type="evidence" value="ECO:0007669"/>
    <property type="project" value="UniProtKB-KW"/>
</dbReference>
<protein>
    <submittedName>
        <fullName evidence="1">Nucleotidyltransferase</fullName>
    </submittedName>
</protein>
<dbReference type="Pfam" id="PF10127">
    <property type="entry name" value="RlaP"/>
    <property type="match status" value="1"/>
</dbReference>
<organism evidence="1 2">
    <name type="scientific">Streptomyces phage BRock</name>
    <dbReference type="NCBI Taxonomy" id="1913591"/>
    <lineage>
        <taxon>Viruses</taxon>
        <taxon>Duplodnaviria</taxon>
        <taxon>Heunggongvirae</taxon>
        <taxon>Uroviricota</taxon>
        <taxon>Caudoviricetes</taxon>
        <taxon>Borockvirus</taxon>
        <taxon>Borockvirus brock</taxon>
    </lineage>
</organism>
<accession>A0A1J0GW18</accession>
<dbReference type="RefSeq" id="YP_009831835.1">
    <property type="nucleotide sequence ID" value="NC_048650.1"/>
</dbReference>
<dbReference type="InterPro" id="IPR018775">
    <property type="entry name" value="RlaP"/>
</dbReference>
<evidence type="ECO:0000313" key="1">
    <source>
        <dbReference type="EMBL" id="APC46372.1"/>
    </source>
</evidence>